<organism evidence="4 5">
    <name type="scientific">Didymella pomorum</name>
    <dbReference type="NCBI Taxonomy" id="749634"/>
    <lineage>
        <taxon>Eukaryota</taxon>
        <taxon>Fungi</taxon>
        <taxon>Dikarya</taxon>
        <taxon>Ascomycota</taxon>
        <taxon>Pezizomycotina</taxon>
        <taxon>Dothideomycetes</taxon>
        <taxon>Pleosporomycetidae</taxon>
        <taxon>Pleosporales</taxon>
        <taxon>Pleosporineae</taxon>
        <taxon>Didymellaceae</taxon>
        <taxon>Didymella</taxon>
    </lineage>
</organism>
<name>A0A9W8ZJX6_9PLEO</name>
<dbReference type="SUPFAM" id="SSF56801">
    <property type="entry name" value="Acetyl-CoA synthetase-like"/>
    <property type="match status" value="1"/>
</dbReference>
<dbReference type="Gene3D" id="3.40.50.12780">
    <property type="entry name" value="N-terminal domain of ligase-like"/>
    <property type="match status" value="1"/>
</dbReference>
<keyword evidence="1" id="KW-0596">Phosphopantetheine</keyword>
<dbReference type="PANTHER" id="PTHR43439:SF2">
    <property type="entry name" value="ENZYME, PUTATIVE (JCVI)-RELATED"/>
    <property type="match status" value="1"/>
</dbReference>
<evidence type="ECO:0000313" key="4">
    <source>
        <dbReference type="EMBL" id="KAJ4409380.1"/>
    </source>
</evidence>
<evidence type="ECO:0000259" key="3">
    <source>
        <dbReference type="Pfam" id="PF00501"/>
    </source>
</evidence>
<keyword evidence="2" id="KW-0597">Phosphoprotein</keyword>
<evidence type="ECO:0000256" key="2">
    <source>
        <dbReference type="ARBA" id="ARBA00022553"/>
    </source>
</evidence>
<dbReference type="OrthoDB" id="429813at2759"/>
<accession>A0A9W8ZJX6</accession>
<dbReference type="Pfam" id="PF23562">
    <property type="entry name" value="AMP-binding_C_3"/>
    <property type="match status" value="1"/>
</dbReference>
<comment type="caution">
    <text evidence="4">The sequence shown here is derived from an EMBL/GenBank/DDBJ whole genome shotgun (WGS) entry which is preliminary data.</text>
</comment>
<gene>
    <name evidence="4" type="ORF">N0V91_002737</name>
</gene>
<sequence>MRSINQNEYASRSPDVMQTCTRDFRMSIGGRSVQSVNAWQGSADSSKFANAVNRMARFLQRHLGTGNVIKTFMYMGFPDLRTYIVLVAAMKTGHKVLFSSHRNSLAGHANLINQTNCTILLHTAGFPVSGILERCPLDTLQAPELATLLDDTPCEPFPYTKTFEEAKHDPCFVMHTSGSTGLPAPVTPTHWSISTTDQHHLVAPLDGRPTVWGDLFDARRRNYLGWPISSSSGIGAGITDICFNNITTVLGPPEQTTIETLLAMVRFADVDSASCTPAVLEELARRPDALANLRGLKHIAYVGGSISQAAGDIVSQYIPLVTLMASTETVTMAQHVTDHEDWSYVCINPLLNGIEMRPVADLFELVYVRKPECADFQGVFKVFPHLLEYSMRDLYSKHPTKPHHWKHEGRKDDIIVFRNGAKFNPMLHERLMAQHPKVHACLLVGTGRSRPAAIIELLPQYYTEDKSARKALVKEIWPQVRKANDVADTAGQLEQRYVMFATRDKPFEMGLKGTVQRYTTTRLYMQEIEDLYTSIAEGGLSTLFQTEAVIS</sequence>
<dbReference type="Pfam" id="PF00501">
    <property type="entry name" value="AMP-binding"/>
    <property type="match status" value="1"/>
</dbReference>
<proteinExistence type="predicted"/>
<dbReference type="EMBL" id="JAPEVA010000012">
    <property type="protein sequence ID" value="KAJ4409380.1"/>
    <property type="molecule type" value="Genomic_DNA"/>
</dbReference>
<dbReference type="InterPro" id="IPR000873">
    <property type="entry name" value="AMP-dep_synth/lig_dom"/>
</dbReference>
<protein>
    <recommendedName>
        <fullName evidence="3">AMP-dependent synthetase/ligase domain-containing protein</fullName>
    </recommendedName>
</protein>
<dbReference type="PANTHER" id="PTHR43439">
    <property type="entry name" value="PHENYLACETATE-COENZYME A LIGASE"/>
    <property type="match status" value="1"/>
</dbReference>
<dbReference type="InterPro" id="IPR051414">
    <property type="entry name" value="Adenylate-forming_Reductase"/>
</dbReference>
<reference evidence="4" key="1">
    <citation type="submission" date="2022-10" db="EMBL/GenBank/DDBJ databases">
        <title>Tapping the CABI collections for fungal endophytes: first genome assemblies for Collariella, Neodidymelliopsis, Ascochyta clinopodiicola, Didymella pomorum, Didymosphaeria variabile, Neocosmospora piperis and Neocucurbitaria cava.</title>
        <authorList>
            <person name="Hill R."/>
        </authorList>
    </citation>
    <scope>NUCLEOTIDE SEQUENCE</scope>
    <source>
        <strain evidence="4">IMI 355091</strain>
    </source>
</reference>
<evidence type="ECO:0000256" key="1">
    <source>
        <dbReference type="ARBA" id="ARBA00022450"/>
    </source>
</evidence>
<feature type="domain" description="AMP-dependent synthetase/ligase" evidence="3">
    <location>
        <begin position="48"/>
        <end position="357"/>
    </location>
</feature>
<dbReference type="Proteomes" id="UP001140510">
    <property type="component" value="Unassembled WGS sequence"/>
</dbReference>
<keyword evidence="5" id="KW-1185">Reference proteome</keyword>
<dbReference type="AlphaFoldDB" id="A0A9W8ZJX6"/>
<dbReference type="InterPro" id="IPR042099">
    <property type="entry name" value="ANL_N_sf"/>
</dbReference>
<evidence type="ECO:0000313" key="5">
    <source>
        <dbReference type="Proteomes" id="UP001140510"/>
    </source>
</evidence>